<dbReference type="Ensembl" id="ENSLACT00000003314.1">
    <property type="protein sequence ID" value="ENSLACP00000003284.1"/>
    <property type="gene ID" value="ENSLACG00000002937.1"/>
</dbReference>
<dbReference type="Gene3D" id="2.120.10.80">
    <property type="entry name" value="Kelch-type beta propeller"/>
    <property type="match status" value="1"/>
</dbReference>
<dbReference type="AlphaFoldDB" id="H3A0W3"/>
<feature type="domain" description="BTB" evidence="3">
    <location>
        <begin position="165"/>
        <end position="232"/>
    </location>
</feature>
<dbReference type="PANTHER" id="PTHR45632:SF14">
    <property type="entry name" value="KELCH-LIKE PROTEIN 33"/>
    <property type="match status" value="1"/>
</dbReference>
<dbReference type="InterPro" id="IPR011705">
    <property type="entry name" value="BACK"/>
</dbReference>
<reference evidence="5" key="1">
    <citation type="submission" date="2011-08" db="EMBL/GenBank/DDBJ databases">
        <title>The draft genome of Latimeria chalumnae.</title>
        <authorList>
            <person name="Di Palma F."/>
            <person name="Alfoldi J."/>
            <person name="Johnson J."/>
            <person name="Berlin A."/>
            <person name="Gnerre S."/>
            <person name="Jaffe D."/>
            <person name="MacCallum I."/>
            <person name="Young S."/>
            <person name="Walker B.J."/>
            <person name="Lander E."/>
            <person name="Lindblad-Toh K."/>
        </authorList>
    </citation>
    <scope>NUCLEOTIDE SEQUENCE [LARGE SCALE GENOMIC DNA]</scope>
    <source>
        <strain evidence="5">Wild caught</strain>
    </source>
</reference>
<dbReference type="Pfam" id="PF07707">
    <property type="entry name" value="BACK"/>
    <property type="match status" value="1"/>
</dbReference>
<reference evidence="4" key="2">
    <citation type="submission" date="2025-08" db="UniProtKB">
        <authorList>
            <consortium name="Ensembl"/>
        </authorList>
    </citation>
    <scope>IDENTIFICATION</scope>
</reference>
<evidence type="ECO:0000313" key="4">
    <source>
        <dbReference type="Ensembl" id="ENSLACP00000003284.1"/>
    </source>
</evidence>
<dbReference type="InParanoid" id="H3A0W3"/>
<proteinExistence type="predicted"/>
<dbReference type="FunFam" id="1.25.40.420:FF:000001">
    <property type="entry name" value="Kelch-like family member 12"/>
    <property type="match status" value="1"/>
</dbReference>
<dbReference type="Gene3D" id="3.30.710.10">
    <property type="entry name" value="Potassium Channel Kv1.1, Chain A"/>
    <property type="match status" value="2"/>
</dbReference>
<accession>H3A0W3</accession>
<dbReference type="SMART" id="SM00612">
    <property type="entry name" value="Kelch"/>
    <property type="match status" value="5"/>
</dbReference>
<dbReference type="Gene3D" id="1.25.40.420">
    <property type="match status" value="1"/>
</dbReference>
<evidence type="ECO:0000313" key="5">
    <source>
        <dbReference type="Proteomes" id="UP000008672"/>
    </source>
</evidence>
<keyword evidence="5" id="KW-1185">Reference proteome</keyword>
<reference evidence="4" key="3">
    <citation type="submission" date="2025-09" db="UniProtKB">
        <authorList>
            <consortium name="Ensembl"/>
        </authorList>
    </citation>
    <scope>IDENTIFICATION</scope>
</reference>
<evidence type="ECO:0000256" key="1">
    <source>
        <dbReference type="ARBA" id="ARBA00022441"/>
    </source>
</evidence>
<dbReference type="InterPro" id="IPR000210">
    <property type="entry name" value="BTB/POZ_dom"/>
</dbReference>
<dbReference type="SUPFAM" id="SSF54695">
    <property type="entry name" value="POZ domain"/>
    <property type="match status" value="2"/>
</dbReference>
<dbReference type="Pfam" id="PF21536">
    <property type="entry name" value="BTB_KLHL33"/>
    <property type="match status" value="1"/>
</dbReference>
<dbReference type="Pfam" id="PF24981">
    <property type="entry name" value="Beta-prop_ATRN-LZTR1"/>
    <property type="match status" value="1"/>
</dbReference>
<dbReference type="SUPFAM" id="SSF117281">
    <property type="entry name" value="Kelch motif"/>
    <property type="match status" value="1"/>
</dbReference>
<sequence>SLSDFDKENAEELELKTYLSENYFSEFFNVLEGMKKDDLLTDFCFTLNKRRFEFHAVVVSAVSSLVLKQYREGQGGEICLDGRVTKGGLEAILQYAYSGEIDLTKETVVEVKQAAEFLGVSRMTEICCLFQLSAEKFAEWQTPSSERRQSNLQSIRGLWEKEVGWDVQLEVDGSIFCVHRVILAAGSDYFRGMFTSGMKESTESVVQIFSIPAKQMGNLISFIYSGILHLGWENIFELTCISMQLQIGGAILLCFDFFQKEIDSETCLDIMAFAEAYNFKDLKDFVDDFILRNFQEVASMPKFQDLTLDQVSYYLSQDSLCTSNELDVFRIAVKWISADKGQRMSQAKKLMECIRFPLMTFSQFKEVRSVNLKFMQEGCQDLYQSALQEFGWTSGGTQQYFRVRLPNRVLVMVGGDQLSEKSGQRVPSKDILFANSFKRGIGLVKQIDWCQLSSLPGPARFRHGVTVLDNILYIFGGSHFHGVHDILRSVLSYDPMHNTWQQLADMNETRYYFSVVCRGRLIYVLGGQTDSESNLESVECYNPETNSWRFVHPLDQALCGHAAVVWNGEFYISGGFDCRYQCLVSMFHYDPEKGTTYLSNMNKDRAEHVMETIKDKMYVAGGIQNSGENYTDQYLCEVYDPFKDTWNFIANLPKAHVAGASCVLDENLFILGGYCHDTYKDSCLVQAYRPCVDKWESVGQMPRASADIRACVLSVPPTLRQ</sequence>
<dbReference type="InterPro" id="IPR015915">
    <property type="entry name" value="Kelch-typ_b-propeller"/>
</dbReference>
<keyword evidence="1" id="KW-0880">Kelch repeat</keyword>
<name>H3A0W3_LATCH</name>
<protein>
    <submittedName>
        <fullName evidence="4">Si:ch211-63p21.8</fullName>
    </submittedName>
</protein>
<dbReference type="InterPro" id="IPR006652">
    <property type="entry name" value="Kelch_1"/>
</dbReference>
<dbReference type="SMART" id="SM00225">
    <property type="entry name" value="BTB"/>
    <property type="match status" value="2"/>
</dbReference>
<dbReference type="STRING" id="7897.ENSLACP00000003284"/>
<evidence type="ECO:0000259" key="3">
    <source>
        <dbReference type="PROSITE" id="PS50097"/>
    </source>
</evidence>
<keyword evidence="2" id="KW-0677">Repeat</keyword>
<dbReference type="SMART" id="SM00875">
    <property type="entry name" value="BACK"/>
    <property type="match status" value="1"/>
</dbReference>
<organism evidence="4 5">
    <name type="scientific">Latimeria chalumnae</name>
    <name type="common">Coelacanth</name>
    <dbReference type="NCBI Taxonomy" id="7897"/>
    <lineage>
        <taxon>Eukaryota</taxon>
        <taxon>Metazoa</taxon>
        <taxon>Chordata</taxon>
        <taxon>Craniata</taxon>
        <taxon>Vertebrata</taxon>
        <taxon>Euteleostomi</taxon>
        <taxon>Coelacanthiformes</taxon>
        <taxon>Coelacanthidae</taxon>
        <taxon>Latimeria</taxon>
    </lineage>
</organism>
<dbReference type="GeneTree" id="ENSGT00940000164143"/>
<dbReference type="PROSITE" id="PS50097">
    <property type="entry name" value="BTB"/>
    <property type="match status" value="2"/>
</dbReference>
<dbReference type="PANTHER" id="PTHR45632">
    <property type="entry name" value="LD33804P"/>
    <property type="match status" value="1"/>
</dbReference>
<dbReference type="Pfam" id="PF00651">
    <property type="entry name" value="BTB"/>
    <property type="match status" value="1"/>
</dbReference>
<dbReference type="InterPro" id="IPR011333">
    <property type="entry name" value="SKP1/BTB/POZ_sf"/>
</dbReference>
<dbReference type="Proteomes" id="UP000008672">
    <property type="component" value="Unassembled WGS sequence"/>
</dbReference>
<evidence type="ECO:0000256" key="2">
    <source>
        <dbReference type="ARBA" id="ARBA00022737"/>
    </source>
</evidence>
<dbReference type="FunCoup" id="H3A0W3">
    <property type="interactions" value="9"/>
</dbReference>
<dbReference type="InterPro" id="IPR056737">
    <property type="entry name" value="Beta-prop_ATRN-MKLN-like"/>
</dbReference>
<dbReference type="OMA" id="QDTHLIH"/>
<dbReference type="EMBL" id="AFYH01253674">
    <property type="status" value="NOT_ANNOTATED_CDS"/>
    <property type="molecule type" value="Genomic_DNA"/>
</dbReference>
<dbReference type="HOGENOM" id="CLU_004253_14_2_1"/>
<dbReference type="EMBL" id="AFYH01253675">
    <property type="status" value="NOT_ANNOTATED_CDS"/>
    <property type="molecule type" value="Genomic_DNA"/>
</dbReference>
<dbReference type="eggNOG" id="KOG1072">
    <property type="taxonomic scope" value="Eukaryota"/>
</dbReference>
<feature type="domain" description="BTB" evidence="3">
    <location>
        <begin position="41"/>
        <end position="105"/>
    </location>
</feature>
<dbReference type="CDD" id="cd18263">
    <property type="entry name" value="BTB2_POZ_KLHL33"/>
    <property type="match status" value="1"/>
</dbReference>